<keyword evidence="1" id="KW-0812">Transmembrane</keyword>
<evidence type="ECO:0008006" key="4">
    <source>
        <dbReference type="Google" id="ProtNLM"/>
    </source>
</evidence>
<organism evidence="2 3">
    <name type="scientific">Ktedonobacter robiniae</name>
    <dbReference type="NCBI Taxonomy" id="2778365"/>
    <lineage>
        <taxon>Bacteria</taxon>
        <taxon>Bacillati</taxon>
        <taxon>Chloroflexota</taxon>
        <taxon>Ktedonobacteria</taxon>
        <taxon>Ktedonobacterales</taxon>
        <taxon>Ktedonobacteraceae</taxon>
        <taxon>Ktedonobacter</taxon>
    </lineage>
</organism>
<feature type="transmembrane region" description="Helical" evidence="1">
    <location>
        <begin position="65"/>
        <end position="91"/>
    </location>
</feature>
<evidence type="ECO:0000313" key="3">
    <source>
        <dbReference type="Proteomes" id="UP000654345"/>
    </source>
</evidence>
<sequence>MAEEEGQEAQEMREWFKQKGVLVALGTVVALIATAAINGIIGNRADEIFQLMLNGLSGAFQHDALPWTIVVGVVVLAVLGIGFCWLQISVLQVTLKRTNKMIALDGSLLRLLASWQPSQPGTRQIERLLKDVLLDATNEFDGTVSRAAILVPDVKGEFLRYWVGFDMPQESLEDMEFYIGKNESKRERDGGVAGEVFTSGRLLVGHMKRIDNFWVCDLEAYKKPRGRRPFPPYRSLVSVPIMGSDPEKPNSTRCLGVLCFDSYKEDAFDSQDVKEVLLMLASRVAAVILISEKLIP</sequence>
<accession>A0ABQ3UIP3</accession>
<comment type="caution">
    <text evidence="2">The sequence shown here is derived from an EMBL/GenBank/DDBJ whole genome shotgun (WGS) entry which is preliminary data.</text>
</comment>
<keyword evidence="1" id="KW-1133">Transmembrane helix</keyword>
<name>A0ABQ3UIP3_9CHLR</name>
<gene>
    <name evidence="2" type="ORF">KSB_10760</name>
</gene>
<evidence type="ECO:0000256" key="1">
    <source>
        <dbReference type="SAM" id="Phobius"/>
    </source>
</evidence>
<dbReference type="RefSeq" id="WP_201369485.1">
    <property type="nucleotide sequence ID" value="NZ_BNJG01000001.1"/>
</dbReference>
<dbReference type="SUPFAM" id="SSF55781">
    <property type="entry name" value="GAF domain-like"/>
    <property type="match status" value="1"/>
</dbReference>
<protein>
    <recommendedName>
        <fullName evidence="4">GAF domain-containing protein</fullName>
    </recommendedName>
</protein>
<dbReference type="Proteomes" id="UP000654345">
    <property type="component" value="Unassembled WGS sequence"/>
</dbReference>
<evidence type="ECO:0000313" key="2">
    <source>
        <dbReference type="EMBL" id="GHO52601.1"/>
    </source>
</evidence>
<dbReference type="Gene3D" id="3.30.450.40">
    <property type="match status" value="1"/>
</dbReference>
<reference evidence="2 3" key="1">
    <citation type="journal article" date="2021" name="Int. J. Syst. Evol. Microbiol.">
        <title>Reticulibacter mediterranei gen. nov., sp. nov., within the new family Reticulibacteraceae fam. nov., and Ktedonospora formicarum gen. nov., sp. nov., Ktedonobacter robiniae sp. nov., Dictyobacter formicarum sp. nov. and Dictyobacter arantiisoli sp. nov., belonging to the class Ktedonobacteria.</title>
        <authorList>
            <person name="Yabe S."/>
            <person name="Zheng Y."/>
            <person name="Wang C.M."/>
            <person name="Sakai Y."/>
            <person name="Abe K."/>
            <person name="Yokota A."/>
            <person name="Donadio S."/>
            <person name="Cavaletti L."/>
            <person name="Monciardini P."/>
        </authorList>
    </citation>
    <scope>NUCLEOTIDE SEQUENCE [LARGE SCALE GENOMIC DNA]</scope>
    <source>
        <strain evidence="2 3">SOSP1-30</strain>
    </source>
</reference>
<keyword evidence="3" id="KW-1185">Reference proteome</keyword>
<keyword evidence="1" id="KW-0472">Membrane</keyword>
<feature type="transmembrane region" description="Helical" evidence="1">
    <location>
        <begin position="21"/>
        <end position="45"/>
    </location>
</feature>
<proteinExistence type="predicted"/>
<dbReference type="InterPro" id="IPR029016">
    <property type="entry name" value="GAF-like_dom_sf"/>
</dbReference>
<dbReference type="EMBL" id="BNJG01000001">
    <property type="protein sequence ID" value="GHO52601.1"/>
    <property type="molecule type" value="Genomic_DNA"/>
</dbReference>